<evidence type="ECO:0000313" key="2">
    <source>
        <dbReference type="Proteomes" id="UP000026962"/>
    </source>
</evidence>
<dbReference type="EnsemblPlants" id="OPUNC04G03520.1">
    <property type="protein sequence ID" value="OPUNC04G03520.1"/>
    <property type="gene ID" value="OPUNC04G03520"/>
</dbReference>
<dbReference type="AlphaFoldDB" id="A0A0E0KN31"/>
<dbReference type="Gramene" id="OPUNC04G03520.1">
    <property type="protein sequence ID" value="OPUNC04G03520.1"/>
    <property type="gene ID" value="OPUNC04G03520"/>
</dbReference>
<reference evidence="1" key="1">
    <citation type="submission" date="2015-04" db="UniProtKB">
        <authorList>
            <consortium name="EnsemblPlants"/>
        </authorList>
    </citation>
    <scope>IDENTIFICATION</scope>
</reference>
<accession>A0A0E0KN31</accession>
<name>A0A0E0KN31_ORYPU</name>
<reference evidence="1" key="2">
    <citation type="submission" date="2018-05" db="EMBL/GenBank/DDBJ databases">
        <title>OpunRS2 (Oryza punctata Reference Sequence Version 2).</title>
        <authorList>
            <person name="Zhang J."/>
            <person name="Kudrna D."/>
            <person name="Lee S."/>
            <person name="Talag J."/>
            <person name="Welchert J."/>
            <person name="Wing R.A."/>
        </authorList>
    </citation>
    <scope>NUCLEOTIDE SEQUENCE [LARGE SCALE GENOMIC DNA]</scope>
</reference>
<protein>
    <submittedName>
        <fullName evidence="1">Uncharacterized protein</fullName>
    </submittedName>
</protein>
<keyword evidence="2" id="KW-1185">Reference proteome</keyword>
<proteinExistence type="predicted"/>
<sequence>MSYGNCYSHCKAIVTLILNKEDPPQLPFDGEADCFLYAQEEVAYEALCHLRHLFKDHSDGAKILECTEVRFAQYRKDTNHKLKKIFELQDELRKIKGKPSLSKYEEDVKSTRVVKRLRIGVFSLKVKPGKDESVEKPPSPKEH</sequence>
<evidence type="ECO:0000313" key="1">
    <source>
        <dbReference type="EnsemblPlants" id="OPUNC04G03520.1"/>
    </source>
</evidence>
<dbReference type="HOGENOM" id="CLU_1809340_0_0_1"/>
<organism evidence="1">
    <name type="scientific">Oryza punctata</name>
    <name type="common">Red rice</name>
    <dbReference type="NCBI Taxonomy" id="4537"/>
    <lineage>
        <taxon>Eukaryota</taxon>
        <taxon>Viridiplantae</taxon>
        <taxon>Streptophyta</taxon>
        <taxon>Embryophyta</taxon>
        <taxon>Tracheophyta</taxon>
        <taxon>Spermatophyta</taxon>
        <taxon>Magnoliopsida</taxon>
        <taxon>Liliopsida</taxon>
        <taxon>Poales</taxon>
        <taxon>Poaceae</taxon>
        <taxon>BOP clade</taxon>
        <taxon>Oryzoideae</taxon>
        <taxon>Oryzeae</taxon>
        <taxon>Oryzinae</taxon>
        <taxon>Oryza</taxon>
    </lineage>
</organism>
<dbReference type="Proteomes" id="UP000026962">
    <property type="component" value="Chromosome 4"/>
</dbReference>